<protein>
    <submittedName>
        <fullName evidence="1">Uncharacterized protein</fullName>
    </submittedName>
</protein>
<organism evidence="1 2">
    <name type="scientific">Hexamita inflata</name>
    <dbReference type="NCBI Taxonomy" id="28002"/>
    <lineage>
        <taxon>Eukaryota</taxon>
        <taxon>Metamonada</taxon>
        <taxon>Diplomonadida</taxon>
        <taxon>Hexamitidae</taxon>
        <taxon>Hexamitinae</taxon>
        <taxon>Hexamita</taxon>
    </lineage>
</organism>
<comment type="caution">
    <text evidence="1">The sequence shown here is derived from an EMBL/GenBank/DDBJ whole genome shotgun (WGS) entry which is preliminary data.</text>
</comment>
<dbReference type="Gene3D" id="2.160.20.110">
    <property type="match status" value="1"/>
</dbReference>
<dbReference type="Proteomes" id="UP001642409">
    <property type="component" value="Unassembled WGS sequence"/>
</dbReference>
<evidence type="ECO:0000313" key="2">
    <source>
        <dbReference type="Proteomes" id="UP001642409"/>
    </source>
</evidence>
<keyword evidence="2" id="KW-1185">Reference proteome</keyword>
<gene>
    <name evidence="1" type="ORF">HINF_LOCUS34551</name>
</gene>
<reference evidence="1 2" key="1">
    <citation type="submission" date="2024-07" db="EMBL/GenBank/DDBJ databases">
        <authorList>
            <person name="Akdeniz Z."/>
        </authorList>
    </citation>
    <scope>NUCLEOTIDE SEQUENCE [LARGE SCALE GENOMIC DNA]</scope>
</reference>
<sequence length="348" mass="38001">MIFSLSLQVAQICDETDFYRLSDFSDSVQELQTDLDFAGFAKFYPLQYSGIIDGKGHTIKNLLIDRTELQCQKGLDNSCEISVGIFSFSSFLHFHNIGFDNITIRYSNSNDEVTQLNVGLFVGKGHGIKLVNVSVKNSLVIATNSAKASISIGGLVGCIENALMVNNSEISVQIAINGNILSIAGGLAGSTKVNKVQSVLYNNKISIDIKSANVAQLGGVATYMDRGYFENCIVDLTLDLQVADNVVGGLTVNDPTYLTIINSKNSISGNGGKNLTYGGITSFDQLHSIQGQITGVITIFELAIQERAVANIQFRHQLYIQELTTLHNFRCFAEVLLLTDFFKLYCSR</sequence>
<proteinExistence type="predicted"/>
<accession>A0ABP1J959</accession>
<dbReference type="EMBL" id="CAXDID020000123">
    <property type="protein sequence ID" value="CAL6032576.1"/>
    <property type="molecule type" value="Genomic_DNA"/>
</dbReference>
<evidence type="ECO:0000313" key="1">
    <source>
        <dbReference type="EMBL" id="CAL6032576.1"/>
    </source>
</evidence>
<name>A0ABP1J959_9EUKA</name>